<evidence type="ECO:0000313" key="1">
    <source>
        <dbReference type="EMBL" id="MFC7448802.1"/>
    </source>
</evidence>
<comment type="caution">
    <text evidence="1">The sequence shown here is derived from an EMBL/GenBank/DDBJ whole genome shotgun (WGS) entry which is preliminary data.</text>
</comment>
<organism evidence="1 2">
    <name type="scientific">Rhodococcus daqingensis</name>
    <dbReference type="NCBI Taxonomy" id="2479363"/>
    <lineage>
        <taxon>Bacteria</taxon>
        <taxon>Bacillati</taxon>
        <taxon>Actinomycetota</taxon>
        <taxon>Actinomycetes</taxon>
        <taxon>Mycobacteriales</taxon>
        <taxon>Nocardiaceae</taxon>
        <taxon>Rhodococcus</taxon>
    </lineage>
</organism>
<dbReference type="Proteomes" id="UP001596484">
    <property type="component" value="Unassembled WGS sequence"/>
</dbReference>
<sequence>MISDRIPFGVVEMKGAWVADSAAHRPALTRSLAGIGCCTMEILDVQFLLATAAEHVLQLWASSGGEVAQDIPPSRYPDDRYRTRMMWWDRRRRIQGRRANEFVRLRSPRRADDHYESIRLHRSI</sequence>
<proteinExistence type="predicted"/>
<protein>
    <submittedName>
        <fullName evidence="1">Uncharacterized protein</fullName>
    </submittedName>
</protein>
<dbReference type="RefSeq" id="WP_378405229.1">
    <property type="nucleotide sequence ID" value="NZ_JBHTCS010000014.1"/>
</dbReference>
<keyword evidence="2" id="KW-1185">Reference proteome</keyword>
<gene>
    <name evidence="1" type="ORF">ACFQS9_12965</name>
</gene>
<name>A0ABW2RYK3_9NOCA</name>
<reference evidence="2" key="1">
    <citation type="journal article" date="2019" name="Int. J. Syst. Evol. Microbiol.">
        <title>The Global Catalogue of Microorganisms (GCM) 10K type strain sequencing project: providing services to taxonomists for standard genome sequencing and annotation.</title>
        <authorList>
            <consortium name="The Broad Institute Genomics Platform"/>
            <consortium name="The Broad Institute Genome Sequencing Center for Infectious Disease"/>
            <person name="Wu L."/>
            <person name="Ma J."/>
        </authorList>
    </citation>
    <scope>NUCLEOTIDE SEQUENCE [LARGE SCALE GENOMIC DNA]</scope>
    <source>
        <strain evidence="2">ICMP 19430</strain>
    </source>
</reference>
<accession>A0ABW2RYK3</accession>
<dbReference type="EMBL" id="JBHTCS010000014">
    <property type="protein sequence ID" value="MFC7448802.1"/>
    <property type="molecule type" value="Genomic_DNA"/>
</dbReference>
<evidence type="ECO:0000313" key="2">
    <source>
        <dbReference type="Proteomes" id="UP001596484"/>
    </source>
</evidence>